<organism evidence="2 3">
    <name type="scientific">Thanatephorus cucumeris (strain AG1-IA)</name>
    <name type="common">Rice sheath blight fungus</name>
    <name type="synonym">Rhizoctonia solani</name>
    <dbReference type="NCBI Taxonomy" id="983506"/>
    <lineage>
        <taxon>Eukaryota</taxon>
        <taxon>Fungi</taxon>
        <taxon>Dikarya</taxon>
        <taxon>Basidiomycota</taxon>
        <taxon>Agaricomycotina</taxon>
        <taxon>Agaricomycetes</taxon>
        <taxon>Cantharellales</taxon>
        <taxon>Ceratobasidiaceae</taxon>
        <taxon>Rhizoctonia</taxon>
        <taxon>Rhizoctonia solani AG-1</taxon>
    </lineage>
</organism>
<accession>L8WNF0</accession>
<dbReference type="Proteomes" id="UP000011668">
    <property type="component" value="Unassembled WGS sequence"/>
</dbReference>
<name>L8WNF0_THACA</name>
<evidence type="ECO:0000313" key="3">
    <source>
        <dbReference type="Proteomes" id="UP000011668"/>
    </source>
</evidence>
<keyword evidence="3" id="KW-1185">Reference proteome</keyword>
<sequence>MAPLNNPKSKKRAPLISLTGEALARQVICAICEESDFVLSKLHYDNILPLSGLEFLLPFCPVMLSLYWLLCAMGLVRPVEVTKRTAVGTGFSAVNLVCINEGIFEGAADGVQATSDGLYTRPRWA</sequence>
<keyword evidence="1" id="KW-0472">Membrane</keyword>
<evidence type="ECO:0000313" key="2">
    <source>
        <dbReference type="EMBL" id="ELU39515.1"/>
    </source>
</evidence>
<proteinExistence type="predicted"/>
<dbReference type="EMBL" id="AFRT01001737">
    <property type="protein sequence ID" value="ELU39515.1"/>
    <property type="molecule type" value="Genomic_DNA"/>
</dbReference>
<comment type="caution">
    <text evidence="2">The sequence shown here is derived from an EMBL/GenBank/DDBJ whole genome shotgun (WGS) entry which is preliminary data.</text>
</comment>
<evidence type="ECO:0000256" key="1">
    <source>
        <dbReference type="SAM" id="Phobius"/>
    </source>
</evidence>
<reference evidence="2 3" key="1">
    <citation type="journal article" date="2013" name="Nat. Commun.">
        <title>The evolution and pathogenic mechanisms of the rice sheath blight pathogen.</title>
        <authorList>
            <person name="Zheng A."/>
            <person name="Lin R."/>
            <person name="Xu L."/>
            <person name="Qin P."/>
            <person name="Tang C."/>
            <person name="Ai P."/>
            <person name="Zhang D."/>
            <person name="Liu Y."/>
            <person name="Sun Z."/>
            <person name="Feng H."/>
            <person name="Wang Y."/>
            <person name="Chen Y."/>
            <person name="Liang X."/>
            <person name="Fu R."/>
            <person name="Li Q."/>
            <person name="Zhang J."/>
            <person name="Yu X."/>
            <person name="Xie Z."/>
            <person name="Ding L."/>
            <person name="Guan P."/>
            <person name="Tang J."/>
            <person name="Liang Y."/>
            <person name="Wang S."/>
            <person name="Deng Q."/>
            <person name="Li S."/>
            <person name="Zhu J."/>
            <person name="Wang L."/>
            <person name="Liu H."/>
            <person name="Li P."/>
        </authorList>
    </citation>
    <scope>NUCLEOTIDE SEQUENCE [LARGE SCALE GENOMIC DNA]</scope>
    <source>
        <strain evidence="3">AG-1 IA</strain>
    </source>
</reference>
<protein>
    <submittedName>
        <fullName evidence="2">Uncharacterized protein</fullName>
    </submittedName>
</protein>
<dbReference type="HOGENOM" id="CLU_1994145_0_0_1"/>
<keyword evidence="1" id="KW-0812">Transmembrane</keyword>
<gene>
    <name evidence="2" type="ORF">AG1IA_06455</name>
</gene>
<feature type="transmembrane region" description="Helical" evidence="1">
    <location>
        <begin position="53"/>
        <end position="76"/>
    </location>
</feature>
<dbReference type="AlphaFoldDB" id="L8WNF0"/>
<keyword evidence="1" id="KW-1133">Transmembrane helix</keyword>